<evidence type="ECO:0000256" key="1">
    <source>
        <dbReference type="SAM" id="MobiDB-lite"/>
    </source>
</evidence>
<keyword evidence="2" id="KW-0812">Transmembrane</keyword>
<dbReference type="AlphaFoldDB" id="Q18665"/>
<dbReference type="FunCoup" id="Q18665">
    <property type="interactions" value="1522"/>
</dbReference>
<name>Q18665_CAEEL</name>
<reference evidence="4 5" key="1">
    <citation type="journal article" date="1998" name="Science">
        <title>Genome sequence of the nematode C. elegans: a platform for investigating biology.</title>
        <authorList>
            <consortium name="The C. elegans sequencing consortium"/>
            <person name="Sulson J.E."/>
            <person name="Waterston R."/>
        </authorList>
    </citation>
    <scope>NUCLEOTIDE SEQUENCE [LARGE SCALE GENOMIC DNA]</scope>
    <source>
        <strain evidence="4 5">Bristol N2</strain>
    </source>
</reference>
<dbReference type="CTD" id="183549"/>
<evidence type="ECO:0000256" key="3">
    <source>
        <dbReference type="SAM" id="SignalP"/>
    </source>
</evidence>
<evidence type="ECO:0000313" key="4">
    <source>
        <dbReference type="EMBL" id="CAA93763.2"/>
    </source>
</evidence>
<dbReference type="Proteomes" id="UP000001940">
    <property type="component" value="Chromosome II"/>
</dbReference>
<feature type="transmembrane region" description="Helical" evidence="2">
    <location>
        <begin position="168"/>
        <end position="191"/>
    </location>
</feature>
<evidence type="ECO:0000313" key="5">
    <source>
        <dbReference type="Proteomes" id="UP000001940"/>
    </source>
</evidence>
<dbReference type="InParanoid" id="Q18665"/>
<dbReference type="HOGENOM" id="CLU_089432_0_0_1"/>
<feature type="chain" id="PRO_5004186875" evidence="3">
    <location>
        <begin position="19"/>
        <end position="272"/>
    </location>
</feature>
<protein>
    <submittedName>
        <fullName evidence="4">CUB domain-containing protein</fullName>
    </submittedName>
</protein>
<dbReference type="PeptideAtlas" id="Q18665"/>
<dbReference type="GeneID" id="183549"/>
<dbReference type="PaxDb" id="6239-C47D12.5"/>
<dbReference type="eggNOG" id="ENOG502RA6P">
    <property type="taxonomic scope" value="Eukaryota"/>
</dbReference>
<dbReference type="RefSeq" id="NP_496495.2">
    <property type="nucleotide sequence ID" value="NM_064094.4"/>
</dbReference>
<dbReference type="PANTHER" id="PTHR35178:SF1">
    <property type="entry name" value="CUB DOMAIN-CONTAINING PROTEIN-RELATED"/>
    <property type="match status" value="1"/>
</dbReference>
<organism evidence="4 5">
    <name type="scientific">Caenorhabditis elegans</name>
    <dbReference type="NCBI Taxonomy" id="6239"/>
    <lineage>
        <taxon>Eukaryota</taxon>
        <taxon>Metazoa</taxon>
        <taxon>Ecdysozoa</taxon>
        <taxon>Nematoda</taxon>
        <taxon>Chromadorea</taxon>
        <taxon>Rhabditida</taxon>
        <taxon>Rhabditina</taxon>
        <taxon>Rhabditomorpha</taxon>
        <taxon>Rhabditoidea</taxon>
        <taxon>Rhabditidae</taxon>
        <taxon>Peloderinae</taxon>
        <taxon>Caenorhabditis</taxon>
    </lineage>
</organism>
<keyword evidence="2" id="KW-0472">Membrane</keyword>
<gene>
    <name evidence="4 6" type="ORF">C47D12.5</name>
    <name evidence="4" type="ORF">CELE_C47D12.5</name>
</gene>
<dbReference type="Bgee" id="WBGene00008139">
    <property type="expression patterns" value="Expressed in adult organism and 4 other cell types or tissues"/>
</dbReference>
<dbReference type="PhylomeDB" id="Q18665"/>
<keyword evidence="7" id="KW-1267">Proteomics identification</keyword>
<feature type="signal peptide" evidence="3">
    <location>
        <begin position="1"/>
        <end position="18"/>
    </location>
</feature>
<dbReference type="OrthoDB" id="5782671at2759"/>
<dbReference type="KEGG" id="cel:CELE_C47D12.5"/>
<sequence length="272" mass="30235">MLLTKLLCLVILLGLVHSEQWSRVCAQCVAGNFLTHRRVMQNSSAGQSMGFVDEWKGTDCVSGTIHSIPCENSCITIVLKKIHEEDENAFEGIMMDCSDQLIVSSPDLPQGIQFTNYNQNGVFSNHRSNLSITYSFTTDSFQNAEKIRRSFSSVVLPSYEKEYEISTIVALIGFSVLVVSLCCSFCIYSYCYEKKLREARNDKVIYQKRLLDNSDDSPTSSNDTENGSVSSSAPEIVVIKSSIDSSVPLLDVPELQETEKKFLDGKGSSKTL</sequence>
<evidence type="ECO:0000256" key="2">
    <source>
        <dbReference type="SAM" id="Phobius"/>
    </source>
</evidence>
<dbReference type="EMBL" id="BX284602">
    <property type="protein sequence ID" value="CAA93763.2"/>
    <property type="molecule type" value="Genomic_DNA"/>
</dbReference>
<keyword evidence="5" id="KW-1185">Reference proteome</keyword>
<dbReference type="UCSC" id="C47D12.5">
    <property type="organism name" value="c. elegans"/>
</dbReference>
<dbReference type="SMR" id="Q18665"/>
<dbReference type="PANTHER" id="PTHR35178">
    <property type="entry name" value="FOLATE RECEPTOR HOMOLOG-RELATED"/>
    <property type="match status" value="1"/>
</dbReference>
<accession>Q18665</accession>
<keyword evidence="3" id="KW-0732">Signal</keyword>
<evidence type="ECO:0000313" key="6">
    <source>
        <dbReference type="WormBase" id="C47D12.5"/>
    </source>
</evidence>
<feature type="region of interest" description="Disordered" evidence="1">
    <location>
        <begin position="214"/>
        <end position="233"/>
    </location>
</feature>
<keyword evidence="2" id="KW-1133">Transmembrane helix</keyword>
<dbReference type="AGR" id="WB:WBGene00008139"/>
<evidence type="ECO:0007829" key="7">
    <source>
        <dbReference type="PeptideAtlas" id="Q18665"/>
    </source>
</evidence>
<dbReference type="OMA" id="EGIMMDC"/>
<dbReference type="WormBase" id="C47D12.5">
    <property type="protein sequence ID" value="CE43335"/>
    <property type="gene ID" value="WBGene00008139"/>
</dbReference>
<proteinExistence type="evidence at protein level"/>